<name>A0ABU7J2S0_9GAMM</name>
<dbReference type="EMBL" id="JAUHLI010000003">
    <property type="protein sequence ID" value="MEE2000709.1"/>
    <property type="molecule type" value="Genomic_DNA"/>
</dbReference>
<gene>
    <name evidence="2" type="ORF">QWY20_04535</name>
</gene>
<keyword evidence="3" id="KW-1185">Reference proteome</keyword>
<accession>A0ABU7J2S0</accession>
<protein>
    <submittedName>
        <fullName evidence="2">EH signature domain-containing protein</fullName>
    </submittedName>
</protein>
<reference evidence="2 3" key="1">
    <citation type="submission" date="2023-07" db="EMBL/GenBank/DDBJ databases">
        <title>Alkalimonas sp., MEB108 novel, alkaliphilic bacterium isolated from Lonar Lake, India.</title>
        <authorList>
            <person name="Joshi A."/>
            <person name="Thite S."/>
        </authorList>
    </citation>
    <scope>NUCLEOTIDE SEQUENCE [LARGE SCALE GENOMIC DNA]</scope>
    <source>
        <strain evidence="2 3">MEB108</strain>
    </source>
</reference>
<sequence length="686" mass="77525">MLLNLNFPDIPLPSGIQSLSRNIDSALDDLLFKDVRLPELPPRDISVILNLAESGLDAQVSVLEWIALLDGKERWDSVNHNQEYSSNILIWKTACKNHGLRYLLYWRLALYLDGHEISFSKGLVKQFANFQKYLAKVDKQRTLLLTGIYSGDTSELCQRALIFRMLPAQVLSKCGLPGQIKHSKDALKGLARYWVKNNKMFGYDELFTIIAKLNDEEKDTFFSSALVDIPFAKLEQQETLLKLILGIYSPYVINSRFSKLNNAAQEVIKDLIGAMSFADFSKLIAKLTEPVVAGKLGLEEWEIRQLNSRVAFWSNYQNRLLGFSVFLPTSTYSLLKQMNFITDDLLFHKLINSNCEVCVLEFENHFILEFLRGSISGVRVIDKLSKQAQLLKNVSSVSSQQQLEAIPFLAEHDHFIYWQNACEKLLRTKFNLTPNKNLRKFLVTRKDKNGHTFYQEYSSLNGLPSLTAAQVLEREEVLMARKRRSLESTNGKLNSTPPSLELAKSIIQFFSEKSTSGGWFGYSKKHGWIIEVGGSSSGLVFKCLSNNKVISASYNDLEGAEYMKVVDYLNTFQDASSLNEACMSLASIAENIPISSVRSALSNIISKAKIFRNTQSKMVEINKKHAFSEDDLIALASAQGGAHLDNRHKGGVLKIALQKPNSELEKLLLISGFKEIIDKPLVFWKK</sequence>
<feature type="domain" description="Zorya protein ZorC EH" evidence="1">
    <location>
        <begin position="236"/>
        <end position="422"/>
    </location>
</feature>
<dbReference type="RefSeq" id="WP_330127844.1">
    <property type="nucleotide sequence ID" value="NZ_JAUHLI010000003.1"/>
</dbReference>
<proteinExistence type="predicted"/>
<dbReference type="InterPro" id="IPR028943">
    <property type="entry name" value="ZorC_EH_Signature_dom"/>
</dbReference>
<evidence type="ECO:0000259" key="1">
    <source>
        <dbReference type="Pfam" id="PF15611"/>
    </source>
</evidence>
<organism evidence="2 3">
    <name type="scientific">Alkalimonas cellulosilytica</name>
    <dbReference type="NCBI Taxonomy" id="3058395"/>
    <lineage>
        <taxon>Bacteria</taxon>
        <taxon>Pseudomonadati</taxon>
        <taxon>Pseudomonadota</taxon>
        <taxon>Gammaproteobacteria</taxon>
        <taxon>Alkalimonas</taxon>
    </lineage>
</organism>
<comment type="caution">
    <text evidence="2">The sequence shown here is derived from an EMBL/GenBank/DDBJ whole genome shotgun (WGS) entry which is preliminary data.</text>
</comment>
<dbReference type="Pfam" id="PF15611">
    <property type="entry name" value="EH_Signature"/>
    <property type="match status" value="1"/>
</dbReference>
<evidence type="ECO:0000313" key="3">
    <source>
        <dbReference type="Proteomes" id="UP001336314"/>
    </source>
</evidence>
<dbReference type="Proteomes" id="UP001336314">
    <property type="component" value="Unassembled WGS sequence"/>
</dbReference>
<evidence type="ECO:0000313" key="2">
    <source>
        <dbReference type="EMBL" id="MEE2000709.1"/>
    </source>
</evidence>